<evidence type="ECO:0000313" key="2">
    <source>
        <dbReference type="Proteomes" id="UP000218288"/>
    </source>
</evidence>
<proteinExistence type="predicted"/>
<gene>
    <name evidence="1" type="ORF">MPPM_2851</name>
</gene>
<dbReference type="AlphaFoldDB" id="A0A160PFK7"/>
<sequence>MSRPASGRRDACPAAPACPPAANAALRRARPMLRLWRVVPPQSLGPATARSLLMVLRAVEPPCARRRWDAALRGDPVATTRIALTVLRLEGVSGPAADTVASALLLRALCGDRTAPVVLASALRRLARRRPDERHLVELAARWAAWVPRVPPTPRP</sequence>
<dbReference type="Proteomes" id="UP000218288">
    <property type="component" value="Chromosome"/>
</dbReference>
<evidence type="ECO:0000313" key="1">
    <source>
        <dbReference type="EMBL" id="BAU91456.1"/>
    </source>
</evidence>
<organism evidence="1 2">
    <name type="scientific">Methylorubrum populi</name>
    <dbReference type="NCBI Taxonomy" id="223967"/>
    <lineage>
        <taxon>Bacteria</taxon>
        <taxon>Pseudomonadati</taxon>
        <taxon>Pseudomonadota</taxon>
        <taxon>Alphaproteobacteria</taxon>
        <taxon>Hyphomicrobiales</taxon>
        <taxon>Methylobacteriaceae</taxon>
        <taxon>Methylorubrum</taxon>
    </lineage>
</organism>
<name>A0A160PFK7_9HYPH</name>
<dbReference type="RefSeq" id="WP_157914194.1">
    <property type="nucleotide sequence ID" value="NZ_AP014809.1"/>
</dbReference>
<dbReference type="EMBL" id="AP014809">
    <property type="protein sequence ID" value="BAU91456.1"/>
    <property type="molecule type" value="Genomic_DNA"/>
</dbReference>
<protein>
    <submittedName>
        <fullName evidence="1">Uncharacterized protein</fullName>
    </submittedName>
</protein>
<dbReference type="OrthoDB" id="8001279at2"/>
<accession>A0A160PFK7</accession>
<reference evidence="1 2" key="1">
    <citation type="journal article" date="2016" name="Genome Announc.">
        <title>Complete Genome Sequence of Methylobacterium populi P-1M, Isolated from Pink-Pigmented Household Biofilm.</title>
        <authorList>
            <person name="Morohoshi T."/>
            <person name="Ikeda T."/>
        </authorList>
    </citation>
    <scope>NUCLEOTIDE SEQUENCE [LARGE SCALE GENOMIC DNA]</scope>
    <source>
        <strain evidence="1 2">P-1M</strain>
    </source>
</reference>